<dbReference type="AlphaFoldDB" id="A0A2T9Z8M3"/>
<feature type="chain" id="PRO_5015457971" evidence="2">
    <location>
        <begin position="18"/>
        <end position="288"/>
    </location>
</feature>
<evidence type="ECO:0000313" key="4">
    <source>
        <dbReference type="Proteomes" id="UP000245609"/>
    </source>
</evidence>
<proteinExistence type="predicted"/>
<sequence length="288" mass="31402">MRFSILFLAAALALTSAEVAKSELHVRGNKSNEVSYDSNGYPQPQGKDQQYQTKKGKGSYRSQRLARGYEQIAPVSSGSYGDQSNQGNAYSVNNANNSGYGNNQNRDDSSNSYGTDDNTDNSGDDYNTDDNTDNSGDDYNADDNTDNSGDDYNSDGNTDNSGDDYNTDYNTDNSGDDYSTDDNTDNSGDDYSTDYNTDSVISGNYQKGNNGKSGCQSGGENSGSSGYSKNVYSKIQFSFKGSLWSSSGTCSSKFLSGLKYKPQNTYGNLFQLCYQYSQTFKNNWDNDT</sequence>
<feature type="signal peptide" evidence="2">
    <location>
        <begin position="1"/>
        <end position="17"/>
    </location>
</feature>
<comment type="caution">
    <text evidence="3">The sequence shown here is derived from an EMBL/GenBank/DDBJ whole genome shotgun (WGS) entry which is preliminary data.</text>
</comment>
<name>A0A2T9Z8M3_9FUNG</name>
<feature type="compositionally biased region" description="Low complexity" evidence="1">
    <location>
        <begin position="85"/>
        <end position="104"/>
    </location>
</feature>
<evidence type="ECO:0000256" key="2">
    <source>
        <dbReference type="SAM" id="SignalP"/>
    </source>
</evidence>
<gene>
    <name evidence="3" type="ORF">BB560_004655</name>
</gene>
<reference evidence="3 4" key="1">
    <citation type="journal article" date="2018" name="MBio">
        <title>Comparative Genomics Reveals the Core Gene Toolbox for the Fungus-Insect Symbiosis.</title>
        <authorList>
            <person name="Wang Y."/>
            <person name="Stata M."/>
            <person name="Wang W."/>
            <person name="Stajich J.E."/>
            <person name="White M.M."/>
            <person name="Moncalvo J.M."/>
        </authorList>
    </citation>
    <scope>NUCLEOTIDE SEQUENCE [LARGE SCALE GENOMIC DNA]</scope>
    <source>
        <strain evidence="3 4">SC-DP-2</strain>
    </source>
</reference>
<organism evidence="3 4">
    <name type="scientific">Smittium megazygosporum</name>
    <dbReference type="NCBI Taxonomy" id="133381"/>
    <lineage>
        <taxon>Eukaryota</taxon>
        <taxon>Fungi</taxon>
        <taxon>Fungi incertae sedis</taxon>
        <taxon>Zoopagomycota</taxon>
        <taxon>Kickxellomycotina</taxon>
        <taxon>Harpellomycetes</taxon>
        <taxon>Harpellales</taxon>
        <taxon>Legeriomycetaceae</taxon>
        <taxon>Smittium</taxon>
    </lineage>
</organism>
<accession>A0A2T9Z8M3</accession>
<evidence type="ECO:0000256" key="1">
    <source>
        <dbReference type="SAM" id="MobiDB-lite"/>
    </source>
</evidence>
<feature type="compositionally biased region" description="Acidic residues" evidence="1">
    <location>
        <begin position="117"/>
        <end position="153"/>
    </location>
</feature>
<feature type="compositionally biased region" description="Polar residues" evidence="1">
    <location>
        <begin position="197"/>
        <end position="212"/>
    </location>
</feature>
<feature type="compositionally biased region" description="Polar residues" evidence="1">
    <location>
        <begin position="74"/>
        <end position="84"/>
    </location>
</feature>
<dbReference type="EMBL" id="MBFS01001489">
    <property type="protein sequence ID" value="PVV00944.1"/>
    <property type="molecule type" value="Genomic_DNA"/>
</dbReference>
<evidence type="ECO:0000313" key="3">
    <source>
        <dbReference type="EMBL" id="PVV00944.1"/>
    </source>
</evidence>
<keyword evidence="2" id="KW-0732">Signal</keyword>
<keyword evidence="4" id="KW-1185">Reference proteome</keyword>
<feature type="compositionally biased region" description="Polar residues" evidence="1">
    <location>
        <begin position="29"/>
        <end position="53"/>
    </location>
</feature>
<feature type="non-terminal residue" evidence="3">
    <location>
        <position position="288"/>
    </location>
</feature>
<feature type="compositionally biased region" description="Acidic residues" evidence="1">
    <location>
        <begin position="174"/>
        <end position="192"/>
    </location>
</feature>
<feature type="region of interest" description="Disordered" evidence="1">
    <location>
        <begin position="29"/>
        <end position="226"/>
    </location>
</feature>
<dbReference type="Proteomes" id="UP000245609">
    <property type="component" value="Unassembled WGS sequence"/>
</dbReference>
<protein>
    <submittedName>
        <fullName evidence="3">Uncharacterized protein</fullName>
    </submittedName>
</protein>